<dbReference type="InterPro" id="IPR028883">
    <property type="entry name" value="tRNA_aden_deaminase"/>
</dbReference>
<reference evidence="12" key="1">
    <citation type="submission" date="2018-05" db="EMBL/GenBank/DDBJ databases">
        <authorList>
            <person name="Lanie J.A."/>
            <person name="Ng W.-L."/>
            <person name="Kazmierczak K.M."/>
            <person name="Andrzejewski T.M."/>
            <person name="Davidsen T.M."/>
            <person name="Wayne K.J."/>
            <person name="Tettelin H."/>
            <person name="Glass J.I."/>
            <person name="Rusch D."/>
            <person name="Podicherti R."/>
            <person name="Tsui H.-C.T."/>
            <person name="Winkler M.E."/>
        </authorList>
    </citation>
    <scope>NUCLEOTIDE SEQUENCE</scope>
</reference>
<name>A0A382KHQ2_9ZZZZ</name>
<evidence type="ECO:0000256" key="8">
    <source>
        <dbReference type="ARBA" id="ARBA00022801"/>
    </source>
</evidence>
<feature type="non-terminal residue" evidence="12">
    <location>
        <position position="136"/>
    </location>
</feature>
<comment type="catalytic activity">
    <reaction evidence="10">
        <text>adenosine(34) in tRNA + H2O + H(+) = inosine(34) in tRNA + NH4(+)</text>
        <dbReference type="Rhea" id="RHEA:43168"/>
        <dbReference type="Rhea" id="RHEA-COMP:10373"/>
        <dbReference type="Rhea" id="RHEA-COMP:10374"/>
        <dbReference type="ChEBI" id="CHEBI:15377"/>
        <dbReference type="ChEBI" id="CHEBI:15378"/>
        <dbReference type="ChEBI" id="CHEBI:28938"/>
        <dbReference type="ChEBI" id="CHEBI:74411"/>
        <dbReference type="ChEBI" id="CHEBI:82852"/>
        <dbReference type="EC" id="3.5.4.33"/>
    </reaction>
</comment>
<proteinExistence type="inferred from homology"/>
<protein>
    <recommendedName>
        <fullName evidence="5">tRNA-specific adenosine deaminase 2</fullName>
        <ecNumber evidence="4">3.5.4.33</ecNumber>
    </recommendedName>
</protein>
<dbReference type="InterPro" id="IPR016193">
    <property type="entry name" value="Cytidine_deaminase-like"/>
</dbReference>
<dbReference type="PROSITE" id="PS51747">
    <property type="entry name" value="CYT_DCMP_DEAMINASES_2"/>
    <property type="match status" value="1"/>
</dbReference>
<comment type="cofactor">
    <cofactor evidence="1">
        <name>Zn(2+)</name>
        <dbReference type="ChEBI" id="CHEBI:29105"/>
    </cofactor>
</comment>
<comment type="subunit">
    <text evidence="3">Homodimer.</text>
</comment>
<evidence type="ECO:0000256" key="7">
    <source>
        <dbReference type="ARBA" id="ARBA00022723"/>
    </source>
</evidence>
<evidence type="ECO:0000256" key="3">
    <source>
        <dbReference type="ARBA" id="ARBA00011738"/>
    </source>
</evidence>
<organism evidence="12">
    <name type="scientific">marine metagenome</name>
    <dbReference type="NCBI Taxonomy" id="408172"/>
    <lineage>
        <taxon>unclassified sequences</taxon>
        <taxon>metagenomes</taxon>
        <taxon>ecological metagenomes</taxon>
    </lineage>
</organism>
<comment type="similarity">
    <text evidence="2">Belongs to the cytidine and deoxycytidylate deaminase family. ADAT2 subfamily.</text>
</comment>
<dbReference type="GO" id="GO:0008270">
    <property type="term" value="F:zinc ion binding"/>
    <property type="evidence" value="ECO:0007669"/>
    <property type="project" value="InterPro"/>
</dbReference>
<dbReference type="SUPFAM" id="SSF53927">
    <property type="entry name" value="Cytidine deaminase-like"/>
    <property type="match status" value="1"/>
</dbReference>
<evidence type="ECO:0000256" key="10">
    <source>
        <dbReference type="ARBA" id="ARBA00048045"/>
    </source>
</evidence>
<dbReference type="PANTHER" id="PTHR11079:SF202">
    <property type="entry name" value="TRNA-SPECIFIC ADENOSINE DEAMINASE"/>
    <property type="match status" value="1"/>
</dbReference>
<evidence type="ECO:0000256" key="9">
    <source>
        <dbReference type="ARBA" id="ARBA00022833"/>
    </source>
</evidence>
<dbReference type="HAMAP" id="MF_00972">
    <property type="entry name" value="tRNA_aden_deaminase"/>
    <property type="match status" value="1"/>
</dbReference>
<dbReference type="EC" id="3.5.4.33" evidence="4"/>
<dbReference type="CDD" id="cd01285">
    <property type="entry name" value="nucleoside_deaminase"/>
    <property type="match status" value="1"/>
</dbReference>
<keyword evidence="7" id="KW-0479">Metal-binding</keyword>
<dbReference type="AlphaFoldDB" id="A0A382KHQ2"/>
<keyword evidence="6" id="KW-0819">tRNA processing</keyword>
<evidence type="ECO:0000256" key="4">
    <source>
        <dbReference type="ARBA" id="ARBA00012740"/>
    </source>
</evidence>
<dbReference type="InterPro" id="IPR002125">
    <property type="entry name" value="CMP_dCMP_dom"/>
</dbReference>
<gene>
    <name evidence="12" type="ORF">METZ01_LOCUS275331</name>
</gene>
<dbReference type="EMBL" id="UINC01079969">
    <property type="protein sequence ID" value="SVC22477.1"/>
    <property type="molecule type" value="Genomic_DNA"/>
</dbReference>
<keyword evidence="8" id="KW-0378">Hydrolase</keyword>
<keyword evidence="9" id="KW-0862">Zinc</keyword>
<dbReference type="Pfam" id="PF00383">
    <property type="entry name" value="dCMP_cyt_deam_1"/>
    <property type="match status" value="1"/>
</dbReference>
<evidence type="ECO:0000256" key="1">
    <source>
        <dbReference type="ARBA" id="ARBA00001947"/>
    </source>
</evidence>
<dbReference type="GO" id="GO:0002100">
    <property type="term" value="P:tRNA wobble adenosine to inosine editing"/>
    <property type="evidence" value="ECO:0007669"/>
    <property type="project" value="InterPro"/>
</dbReference>
<accession>A0A382KHQ2</accession>
<sequence>MNLALIEARKAFRNKEIPIGAIIIKDNKIIGKGYNQVELLKDSTAHAEMIAITSACNTLNDWRLNECDIYVTLEPCAMCAGAIIKSRLRNVFFGSYNNNDGCVSSIYNLCNDSRFNHKSGVQGGILNQECSYLLTS</sequence>
<dbReference type="PROSITE" id="PS00903">
    <property type="entry name" value="CYT_DCMP_DEAMINASES_1"/>
    <property type="match status" value="1"/>
</dbReference>
<dbReference type="GO" id="GO:0052717">
    <property type="term" value="F:tRNA-specific adenosine-34 deaminase activity"/>
    <property type="evidence" value="ECO:0007669"/>
    <property type="project" value="UniProtKB-EC"/>
</dbReference>
<evidence type="ECO:0000256" key="5">
    <source>
        <dbReference type="ARBA" id="ARBA00019216"/>
    </source>
</evidence>
<evidence type="ECO:0000256" key="6">
    <source>
        <dbReference type="ARBA" id="ARBA00022694"/>
    </source>
</evidence>
<evidence type="ECO:0000259" key="11">
    <source>
        <dbReference type="PROSITE" id="PS51747"/>
    </source>
</evidence>
<evidence type="ECO:0000313" key="12">
    <source>
        <dbReference type="EMBL" id="SVC22477.1"/>
    </source>
</evidence>
<feature type="domain" description="CMP/dCMP-type deaminase" evidence="11">
    <location>
        <begin position="1"/>
        <end position="105"/>
    </location>
</feature>
<dbReference type="InterPro" id="IPR016192">
    <property type="entry name" value="APOBEC/CMP_deaminase_Zn-bd"/>
</dbReference>
<dbReference type="PANTHER" id="PTHR11079">
    <property type="entry name" value="CYTOSINE DEAMINASE FAMILY MEMBER"/>
    <property type="match status" value="1"/>
</dbReference>
<evidence type="ECO:0000256" key="2">
    <source>
        <dbReference type="ARBA" id="ARBA00010669"/>
    </source>
</evidence>
<dbReference type="Gene3D" id="3.40.140.10">
    <property type="entry name" value="Cytidine Deaminase, domain 2"/>
    <property type="match status" value="1"/>
</dbReference>